<evidence type="ECO:0000256" key="1">
    <source>
        <dbReference type="ARBA" id="ARBA00004141"/>
    </source>
</evidence>
<keyword evidence="7" id="KW-0436">Ligase</keyword>
<evidence type="ECO:0000313" key="8">
    <source>
        <dbReference type="Proteomes" id="UP000619295"/>
    </source>
</evidence>
<organism evidence="7 8">
    <name type="scientific">Bosea spartocytisi</name>
    <dbReference type="NCBI Taxonomy" id="2773451"/>
    <lineage>
        <taxon>Bacteria</taxon>
        <taxon>Pseudomonadati</taxon>
        <taxon>Pseudomonadota</taxon>
        <taxon>Alphaproteobacteria</taxon>
        <taxon>Hyphomicrobiales</taxon>
        <taxon>Boseaceae</taxon>
        <taxon>Bosea</taxon>
    </lineage>
</organism>
<accession>A0A927EBS9</accession>
<dbReference type="AlphaFoldDB" id="A0A927EBS9"/>
<feature type="transmembrane region" description="Helical" evidence="5">
    <location>
        <begin position="124"/>
        <end position="145"/>
    </location>
</feature>
<evidence type="ECO:0000259" key="6">
    <source>
        <dbReference type="Pfam" id="PF04932"/>
    </source>
</evidence>
<evidence type="ECO:0000256" key="2">
    <source>
        <dbReference type="ARBA" id="ARBA00022692"/>
    </source>
</evidence>
<evidence type="ECO:0000256" key="4">
    <source>
        <dbReference type="ARBA" id="ARBA00023136"/>
    </source>
</evidence>
<evidence type="ECO:0000256" key="3">
    <source>
        <dbReference type="ARBA" id="ARBA00022989"/>
    </source>
</evidence>
<feature type="transmembrane region" description="Helical" evidence="5">
    <location>
        <begin position="67"/>
        <end position="90"/>
    </location>
</feature>
<keyword evidence="4 5" id="KW-0472">Membrane</keyword>
<evidence type="ECO:0000313" key="7">
    <source>
        <dbReference type="EMBL" id="MBD3848391.1"/>
    </source>
</evidence>
<dbReference type="PANTHER" id="PTHR37422">
    <property type="entry name" value="TEICHURONIC ACID BIOSYNTHESIS PROTEIN TUAE"/>
    <property type="match status" value="1"/>
</dbReference>
<feature type="transmembrane region" description="Helical" evidence="5">
    <location>
        <begin position="364"/>
        <end position="384"/>
    </location>
</feature>
<evidence type="ECO:0000256" key="5">
    <source>
        <dbReference type="SAM" id="Phobius"/>
    </source>
</evidence>
<comment type="subcellular location">
    <subcellularLocation>
        <location evidence="1">Membrane</location>
        <topology evidence="1">Multi-pass membrane protein</topology>
    </subcellularLocation>
</comment>
<dbReference type="GO" id="GO:0016020">
    <property type="term" value="C:membrane"/>
    <property type="evidence" value="ECO:0007669"/>
    <property type="project" value="UniProtKB-SubCell"/>
</dbReference>
<protein>
    <submittedName>
        <fullName evidence="7">O-antigen ligase family protein</fullName>
    </submittedName>
</protein>
<dbReference type="Pfam" id="PF04932">
    <property type="entry name" value="Wzy_C"/>
    <property type="match status" value="1"/>
</dbReference>
<keyword evidence="3 5" id="KW-1133">Transmembrane helix</keyword>
<dbReference type="GO" id="GO:0016874">
    <property type="term" value="F:ligase activity"/>
    <property type="evidence" value="ECO:0007669"/>
    <property type="project" value="UniProtKB-KW"/>
</dbReference>
<dbReference type="RefSeq" id="WP_191125478.1">
    <property type="nucleotide sequence ID" value="NZ_JACXWY010000018.1"/>
</dbReference>
<feature type="transmembrane region" description="Helical" evidence="5">
    <location>
        <begin position="192"/>
        <end position="209"/>
    </location>
</feature>
<comment type="caution">
    <text evidence="7">The sequence shown here is derived from an EMBL/GenBank/DDBJ whole genome shotgun (WGS) entry which is preliminary data.</text>
</comment>
<feature type="transmembrane region" description="Helical" evidence="5">
    <location>
        <begin position="221"/>
        <end position="238"/>
    </location>
</feature>
<feature type="transmembrane region" description="Helical" evidence="5">
    <location>
        <begin position="415"/>
        <end position="435"/>
    </location>
</feature>
<dbReference type="InterPro" id="IPR007016">
    <property type="entry name" value="O-antigen_ligase-rel_domated"/>
</dbReference>
<keyword evidence="2 5" id="KW-0812">Transmembrane</keyword>
<dbReference type="EMBL" id="JACXWY010000018">
    <property type="protein sequence ID" value="MBD3848391.1"/>
    <property type="molecule type" value="Genomic_DNA"/>
</dbReference>
<reference evidence="7" key="1">
    <citation type="submission" date="2020-09" db="EMBL/GenBank/DDBJ databases">
        <title>Bosea spartocytisi sp. nov. a root nodule endophyte of Spartocytisus supranubius in the high mountain ecosystem fo the Teide National Park (Canary Islands, Spain).</title>
        <authorList>
            <person name="Pulido-Suarez L."/>
            <person name="Peix A."/>
            <person name="Igual J.M."/>
            <person name="Socas-Perez N."/>
            <person name="Velazquez E."/>
            <person name="Flores-Felix J.D."/>
            <person name="Leon-Barrios M."/>
        </authorList>
    </citation>
    <scope>NUCLEOTIDE SEQUENCE</scope>
    <source>
        <strain evidence="7">SSUT16</strain>
    </source>
</reference>
<dbReference type="Proteomes" id="UP000619295">
    <property type="component" value="Unassembled WGS sequence"/>
</dbReference>
<sequence length="470" mass="52177">MKPVSSPVDAIHGGVLQHDIERSWPTMSVREANNEAIWRLLRAVVFGVLLVRASSDPIFNLLGGDSGAASMGVGALFNVVAIAVAVVLLAQTPLRAPFPVLAIWGPFLLIAFGSTLYAPDFKAAVRLASVLLTYWAFFAMPFFLLRSSLDVTRFVLVVIASSIPPSLYAFVDITRGLSNFSEFRLQSTFSHPNIYAFYLVLQVGLALYVRSSRILRVPPLIRTLVTLYIPALIFFLLLTKTRSAWGACGLMCLVYAVKIDRRFLLALLLVPVLFVGNPSLRERLADVTAATEVDNFSQLNDDNRLNSYVWRQALWESAIPVVLERPLLGHGLESFKPATPSFFSLIGPQGIDGHNFYLQASFEMGLLGLLALIWLLGCVAYRLVKGLRRDPPGLLVMLCILATYLLESYSDNMHFYLSFNWYFWFVMGTICAWLYKDEAVATPVRPGHGVAWRREGRHGTGATGRTDHVA</sequence>
<feature type="transmembrane region" description="Helical" evidence="5">
    <location>
        <begin position="151"/>
        <end position="171"/>
    </location>
</feature>
<gene>
    <name evidence="7" type="ORF">IED13_22060</name>
</gene>
<proteinExistence type="predicted"/>
<dbReference type="PANTHER" id="PTHR37422:SF13">
    <property type="entry name" value="LIPOPOLYSACCHARIDE BIOSYNTHESIS PROTEIN PA4999-RELATED"/>
    <property type="match status" value="1"/>
</dbReference>
<feature type="transmembrane region" description="Helical" evidence="5">
    <location>
        <begin position="96"/>
        <end position="117"/>
    </location>
</feature>
<keyword evidence="8" id="KW-1185">Reference proteome</keyword>
<dbReference type="InterPro" id="IPR051533">
    <property type="entry name" value="WaaL-like"/>
</dbReference>
<feature type="transmembrane region" description="Helical" evidence="5">
    <location>
        <begin position="391"/>
        <end position="409"/>
    </location>
</feature>
<name>A0A927EBS9_9HYPH</name>
<feature type="domain" description="O-antigen ligase-related" evidence="6">
    <location>
        <begin position="232"/>
        <end position="373"/>
    </location>
</feature>